<reference evidence="1 2" key="1">
    <citation type="journal article" date="2018" name="New Phytol.">
        <title>Phylogenomics of Endogonaceae and evolution of mycorrhizas within Mucoromycota.</title>
        <authorList>
            <person name="Chang Y."/>
            <person name="Desiro A."/>
            <person name="Na H."/>
            <person name="Sandor L."/>
            <person name="Lipzen A."/>
            <person name="Clum A."/>
            <person name="Barry K."/>
            <person name="Grigoriev I.V."/>
            <person name="Martin F.M."/>
            <person name="Stajich J.E."/>
            <person name="Smith M.E."/>
            <person name="Bonito G."/>
            <person name="Spatafora J.W."/>
        </authorList>
    </citation>
    <scope>NUCLEOTIDE SEQUENCE [LARGE SCALE GENOMIC DNA]</scope>
    <source>
        <strain evidence="1 2">AD002</strain>
    </source>
</reference>
<organism evidence="1 2">
    <name type="scientific">Jimgerdemannia flammicorona</name>
    <dbReference type="NCBI Taxonomy" id="994334"/>
    <lineage>
        <taxon>Eukaryota</taxon>
        <taxon>Fungi</taxon>
        <taxon>Fungi incertae sedis</taxon>
        <taxon>Mucoromycota</taxon>
        <taxon>Mucoromycotina</taxon>
        <taxon>Endogonomycetes</taxon>
        <taxon>Endogonales</taxon>
        <taxon>Endogonaceae</taxon>
        <taxon>Jimgerdemannia</taxon>
    </lineage>
</organism>
<dbReference type="GO" id="GO:0031146">
    <property type="term" value="P:SCF-dependent proteasomal ubiquitin-dependent protein catabolic process"/>
    <property type="evidence" value="ECO:0007669"/>
    <property type="project" value="TreeGrafter"/>
</dbReference>
<proteinExistence type="predicted"/>
<dbReference type="InterPro" id="IPR001611">
    <property type="entry name" value="Leu-rich_rpt"/>
</dbReference>
<dbReference type="Proteomes" id="UP000274822">
    <property type="component" value="Unassembled WGS sequence"/>
</dbReference>
<dbReference type="SMART" id="SM00367">
    <property type="entry name" value="LRR_CC"/>
    <property type="match status" value="4"/>
</dbReference>
<dbReference type="PROSITE" id="PS51450">
    <property type="entry name" value="LRR"/>
    <property type="match status" value="1"/>
</dbReference>
<evidence type="ECO:0008006" key="3">
    <source>
        <dbReference type="Google" id="ProtNLM"/>
    </source>
</evidence>
<dbReference type="EMBL" id="RBNJ01001671">
    <property type="protein sequence ID" value="RUS32893.1"/>
    <property type="molecule type" value="Genomic_DNA"/>
</dbReference>
<protein>
    <recommendedName>
        <fullName evidence="3">F-box domain-containing protein</fullName>
    </recommendedName>
</protein>
<sequence length="616" mass="69624">MLHHSDTPVSNALSNLLILTEIFSNLTCQHHIYACTLVSRSFFTTTIAILWRHPRIYKHRHFTLFASVLAQSQPNLQTTPTTLRPYATYVHDLDIGYLITLSTLNPSSLFLAFSHLPVLRFIDLRRCYLLNDDLLIHLATRCPSLCRLWLKHNPLTEIGALTAFTYMRELENLHVEDSTSWCTDAVMAHILISCPNLAYLNILGCTRITGISLAAVRSSRLKGLRCRHVGATSGNVVHEIMRCPTLEEVDFGSGIAVGRNDIMVMVEGSLRATKEARIETEEARKESRNGTLRWLEDDERLVLEGSRIHRLCLNLGEESTDEELLTALGTYGSTGGGRLRDLELRFWGPNVTERSLRGIVDMCFQGLRKLRLERWFAGANGDAALAQVLERCTGIEVLHLSECSFMGAALDAIAEHCAGRIVELRIEKMEVSEEALVRAVKASKGLRQLHLQYCRLSDAPLRELSGNRLKKLSFVCDELGAEGWAAVCGGCPWLEVLELGTITDVPRESLYLISNLRHLETFKCYDMSTYDSSLLFQLALWLPSLRSLVVCHADEWFINDLNKGIATDEQLGWDDPWDPIWGGNRNYREFERKWLVTGMPLVIVVRENEFTSLTSY</sequence>
<dbReference type="GO" id="GO:0019005">
    <property type="term" value="C:SCF ubiquitin ligase complex"/>
    <property type="evidence" value="ECO:0007669"/>
    <property type="project" value="TreeGrafter"/>
</dbReference>
<accession>A0A433QSY5</accession>
<evidence type="ECO:0000313" key="2">
    <source>
        <dbReference type="Proteomes" id="UP000274822"/>
    </source>
</evidence>
<evidence type="ECO:0000313" key="1">
    <source>
        <dbReference type="EMBL" id="RUS32893.1"/>
    </source>
</evidence>
<keyword evidence="2" id="KW-1185">Reference proteome</keyword>
<dbReference type="Gene3D" id="3.80.10.10">
    <property type="entry name" value="Ribonuclease Inhibitor"/>
    <property type="match status" value="3"/>
</dbReference>
<name>A0A433QSY5_9FUNG</name>
<dbReference type="PANTHER" id="PTHR13318">
    <property type="entry name" value="PARTNER OF PAIRED, ISOFORM B-RELATED"/>
    <property type="match status" value="1"/>
</dbReference>
<comment type="caution">
    <text evidence="1">The sequence shown here is derived from an EMBL/GenBank/DDBJ whole genome shotgun (WGS) entry which is preliminary data.</text>
</comment>
<dbReference type="AlphaFoldDB" id="A0A433QSY5"/>
<dbReference type="InterPro" id="IPR006553">
    <property type="entry name" value="Leu-rich_rpt_Cys-con_subtyp"/>
</dbReference>
<dbReference type="InterPro" id="IPR032675">
    <property type="entry name" value="LRR_dom_sf"/>
</dbReference>
<gene>
    <name evidence="1" type="ORF">BC938DRAFT_473896</name>
</gene>
<dbReference type="SUPFAM" id="SSF52047">
    <property type="entry name" value="RNI-like"/>
    <property type="match status" value="2"/>
</dbReference>